<evidence type="ECO:0000256" key="8">
    <source>
        <dbReference type="ARBA" id="ARBA00022679"/>
    </source>
</evidence>
<evidence type="ECO:0000256" key="11">
    <source>
        <dbReference type="ARBA" id="ARBA00047944"/>
    </source>
</evidence>
<dbReference type="Gene3D" id="2.40.240.20">
    <property type="entry name" value="Hypothetical PUA domain-like, domain 1"/>
    <property type="match status" value="1"/>
</dbReference>
<sequence>MQRYFVTPEQITDNRVVLTGDDAHHVSRVMRMEAGDAIIVSDGRARVAQATIRSLSPGKVEAEVAEWLPFSGEPVWTVTVAQSLPKGDKMEIVIQKGTEIGAASFLPFQSQRMIVQYDEKKEAKRLDRWGKIAKEAAEQAHRSRIPAIEPVASWRELAARIPDYDLALFCYEKEGGGHGLRDAIAARAEGWGDEERTILLIVGPEGGFTEREAEEAEEAGAVIVGLGKRILRTETAAMVGLACLMYESGEMGGV</sequence>
<dbReference type="Pfam" id="PF20260">
    <property type="entry name" value="PUA_4"/>
    <property type="match status" value="1"/>
</dbReference>
<comment type="catalytic activity">
    <reaction evidence="11 12">
        <text>uridine(1498) in 16S rRNA + S-adenosyl-L-methionine = N(3)-methyluridine(1498) in 16S rRNA + S-adenosyl-L-homocysteine + H(+)</text>
        <dbReference type="Rhea" id="RHEA:42920"/>
        <dbReference type="Rhea" id="RHEA-COMP:10283"/>
        <dbReference type="Rhea" id="RHEA-COMP:10284"/>
        <dbReference type="ChEBI" id="CHEBI:15378"/>
        <dbReference type="ChEBI" id="CHEBI:57856"/>
        <dbReference type="ChEBI" id="CHEBI:59789"/>
        <dbReference type="ChEBI" id="CHEBI:65315"/>
        <dbReference type="ChEBI" id="CHEBI:74502"/>
        <dbReference type="EC" id="2.1.1.193"/>
    </reaction>
</comment>
<dbReference type="InterPro" id="IPR015947">
    <property type="entry name" value="PUA-like_sf"/>
</dbReference>
<keyword evidence="7 12" id="KW-0489">Methyltransferase</keyword>
<dbReference type="CDD" id="cd18084">
    <property type="entry name" value="RsmE-like"/>
    <property type="match status" value="1"/>
</dbReference>
<reference evidence="15 16" key="1">
    <citation type="submission" date="2018-06" db="EMBL/GenBank/DDBJ databases">
        <title>Paenibacillus montanisoli sp. nov., isolated from mountain area soil.</title>
        <authorList>
            <person name="Wu M."/>
        </authorList>
    </citation>
    <scope>NUCLEOTIDE SEQUENCE [LARGE SCALE GENOMIC DNA]</scope>
    <source>
        <strain evidence="15 16">RA17</strain>
    </source>
</reference>
<dbReference type="PANTHER" id="PTHR30027:SF3">
    <property type="entry name" value="16S RRNA (URACIL(1498)-N(3))-METHYLTRANSFERASE"/>
    <property type="match status" value="1"/>
</dbReference>
<dbReference type="InterPro" id="IPR006700">
    <property type="entry name" value="RsmE"/>
</dbReference>
<dbReference type="PANTHER" id="PTHR30027">
    <property type="entry name" value="RIBOSOMAL RNA SMALL SUBUNIT METHYLTRANSFERASE E"/>
    <property type="match status" value="1"/>
</dbReference>
<dbReference type="EMBL" id="QLUW01000002">
    <property type="protein sequence ID" value="RAP76940.1"/>
    <property type="molecule type" value="Genomic_DNA"/>
</dbReference>
<comment type="function">
    <text evidence="10 12">Specifically methylates the N3 position of the uracil ring of uridine 1498 (m3U1498) in 16S rRNA. Acts on the fully assembled 30S ribosomal subunit.</text>
</comment>
<evidence type="ECO:0000256" key="2">
    <source>
        <dbReference type="ARBA" id="ARBA00005528"/>
    </source>
</evidence>
<dbReference type="Pfam" id="PF04452">
    <property type="entry name" value="Methyltrans_RNA"/>
    <property type="match status" value="1"/>
</dbReference>
<proteinExistence type="inferred from homology"/>
<evidence type="ECO:0000256" key="3">
    <source>
        <dbReference type="ARBA" id="ARBA00012328"/>
    </source>
</evidence>
<feature type="domain" description="Ribosomal RNA small subunit methyltransferase E methyltransferase" evidence="13">
    <location>
        <begin position="74"/>
        <end position="244"/>
    </location>
</feature>
<evidence type="ECO:0000256" key="9">
    <source>
        <dbReference type="ARBA" id="ARBA00022691"/>
    </source>
</evidence>
<dbReference type="Proteomes" id="UP000249260">
    <property type="component" value="Unassembled WGS sequence"/>
</dbReference>
<name>A0A328U2L2_9BACL</name>
<organism evidence="15 16">
    <name type="scientific">Paenibacillus montanisoli</name>
    <dbReference type="NCBI Taxonomy" id="2081970"/>
    <lineage>
        <taxon>Bacteria</taxon>
        <taxon>Bacillati</taxon>
        <taxon>Bacillota</taxon>
        <taxon>Bacilli</taxon>
        <taxon>Bacillales</taxon>
        <taxon>Paenibacillaceae</taxon>
        <taxon>Paenibacillus</taxon>
    </lineage>
</organism>
<dbReference type="InterPro" id="IPR046886">
    <property type="entry name" value="RsmE_MTase_dom"/>
</dbReference>
<evidence type="ECO:0000256" key="7">
    <source>
        <dbReference type="ARBA" id="ARBA00022603"/>
    </source>
</evidence>
<keyword evidence="6 12" id="KW-0698">rRNA processing</keyword>
<evidence type="ECO:0000256" key="12">
    <source>
        <dbReference type="PIRNR" id="PIRNR015601"/>
    </source>
</evidence>
<evidence type="ECO:0000256" key="6">
    <source>
        <dbReference type="ARBA" id="ARBA00022552"/>
    </source>
</evidence>
<dbReference type="InterPro" id="IPR029026">
    <property type="entry name" value="tRNA_m1G_MTases_N"/>
</dbReference>
<protein>
    <recommendedName>
        <fullName evidence="4 12">Ribosomal RNA small subunit methyltransferase E</fullName>
        <ecNumber evidence="3 12">2.1.1.193</ecNumber>
    </recommendedName>
</protein>
<dbReference type="GO" id="GO:0070475">
    <property type="term" value="P:rRNA base methylation"/>
    <property type="evidence" value="ECO:0007669"/>
    <property type="project" value="TreeGrafter"/>
</dbReference>
<evidence type="ECO:0000259" key="13">
    <source>
        <dbReference type="Pfam" id="PF04452"/>
    </source>
</evidence>
<dbReference type="InterPro" id="IPR046887">
    <property type="entry name" value="RsmE_PUA-like"/>
</dbReference>
<dbReference type="SUPFAM" id="SSF75217">
    <property type="entry name" value="alpha/beta knot"/>
    <property type="match status" value="1"/>
</dbReference>
<dbReference type="GO" id="GO:0070042">
    <property type="term" value="F:rRNA (uridine-N3-)-methyltransferase activity"/>
    <property type="evidence" value="ECO:0007669"/>
    <property type="project" value="TreeGrafter"/>
</dbReference>
<dbReference type="Gene3D" id="3.40.1280.10">
    <property type="match status" value="1"/>
</dbReference>
<evidence type="ECO:0000313" key="16">
    <source>
        <dbReference type="Proteomes" id="UP000249260"/>
    </source>
</evidence>
<keyword evidence="8 12" id="KW-0808">Transferase</keyword>
<keyword evidence="16" id="KW-1185">Reference proteome</keyword>
<evidence type="ECO:0000256" key="5">
    <source>
        <dbReference type="ARBA" id="ARBA00022490"/>
    </source>
</evidence>
<dbReference type="NCBIfam" id="TIGR00046">
    <property type="entry name" value="RsmE family RNA methyltransferase"/>
    <property type="match status" value="1"/>
</dbReference>
<evidence type="ECO:0000256" key="1">
    <source>
        <dbReference type="ARBA" id="ARBA00004496"/>
    </source>
</evidence>
<feature type="domain" description="Ribosomal RNA small subunit methyltransferase E PUA-like" evidence="14">
    <location>
        <begin position="18"/>
        <end position="64"/>
    </location>
</feature>
<dbReference type="OrthoDB" id="9815641at2"/>
<comment type="caution">
    <text evidence="15">The sequence shown here is derived from an EMBL/GenBank/DDBJ whole genome shotgun (WGS) entry which is preliminary data.</text>
</comment>
<dbReference type="GO" id="GO:0005737">
    <property type="term" value="C:cytoplasm"/>
    <property type="evidence" value="ECO:0007669"/>
    <property type="project" value="UniProtKB-SubCell"/>
</dbReference>
<evidence type="ECO:0000259" key="14">
    <source>
        <dbReference type="Pfam" id="PF20260"/>
    </source>
</evidence>
<evidence type="ECO:0000256" key="4">
    <source>
        <dbReference type="ARBA" id="ARBA00013673"/>
    </source>
</evidence>
<dbReference type="SUPFAM" id="SSF88697">
    <property type="entry name" value="PUA domain-like"/>
    <property type="match status" value="1"/>
</dbReference>
<evidence type="ECO:0000313" key="15">
    <source>
        <dbReference type="EMBL" id="RAP76940.1"/>
    </source>
</evidence>
<gene>
    <name evidence="15" type="ORF">DL346_15420</name>
</gene>
<comment type="subcellular location">
    <subcellularLocation>
        <location evidence="1 12">Cytoplasm</location>
    </subcellularLocation>
</comment>
<evidence type="ECO:0000256" key="10">
    <source>
        <dbReference type="ARBA" id="ARBA00025699"/>
    </source>
</evidence>
<accession>A0A328U2L2</accession>
<keyword evidence="5 12" id="KW-0963">Cytoplasm</keyword>
<comment type="similarity">
    <text evidence="2 12">Belongs to the RNA methyltransferase RsmE family.</text>
</comment>
<dbReference type="AlphaFoldDB" id="A0A328U2L2"/>
<dbReference type="InterPro" id="IPR029028">
    <property type="entry name" value="Alpha/beta_knot_MTases"/>
</dbReference>
<dbReference type="PIRSF" id="PIRSF015601">
    <property type="entry name" value="MTase_slr0722"/>
    <property type="match status" value="1"/>
</dbReference>
<keyword evidence="9 12" id="KW-0949">S-adenosyl-L-methionine</keyword>
<dbReference type="EC" id="2.1.1.193" evidence="3 12"/>